<feature type="region of interest" description="Disordered" evidence="1">
    <location>
        <begin position="211"/>
        <end position="233"/>
    </location>
</feature>
<feature type="region of interest" description="Disordered" evidence="1">
    <location>
        <begin position="1"/>
        <end position="53"/>
    </location>
</feature>
<organism evidence="2 3">
    <name type="scientific">Rhododendron williamsianum</name>
    <dbReference type="NCBI Taxonomy" id="262921"/>
    <lineage>
        <taxon>Eukaryota</taxon>
        <taxon>Viridiplantae</taxon>
        <taxon>Streptophyta</taxon>
        <taxon>Embryophyta</taxon>
        <taxon>Tracheophyta</taxon>
        <taxon>Spermatophyta</taxon>
        <taxon>Magnoliopsida</taxon>
        <taxon>eudicotyledons</taxon>
        <taxon>Gunneridae</taxon>
        <taxon>Pentapetalae</taxon>
        <taxon>asterids</taxon>
        <taxon>Ericales</taxon>
        <taxon>Ericaceae</taxon>
        <taxon>Ericoideae</taxon>
        <taxon>Rhodoreae</taxon>
        <taxon>Rhododendron</taxon>
    </lineage>
</organism>
<name>A0A6A4L573_9ERIC</name>
<evidence type="ECO:0000313" key="3">
    <source>
        <dbReference type="Proteomes" id="UP000428333"/>
    </source>
</evidence>
<dbReference type="Proteomes" id="UP000428333">
    <property type="component" value="Linkage Group LG10"/>
</dbReference>
<keyword evidence="3" id="KW-1185">Reference proteome</keyword>
<sequence length="233" mass="24902">MATTISPPTLHLTSPLFSPLLPPKPHSLRPTRATPQDSDSAPTEPDPDSFESRLSQVRIRYRSGLGKKAEARKMRKGKKPASSPAGIFLPPVPLKEPVSGGVKVDFGFTPYSERVNGRVAILGLCALLLVELATGKTVISYHSPPIVFLQLYFVAAVTAVYVKFEKERISVWPHGNNYNCVFCKLRNNPNPMKLAATTVVVELAVGGGRDLTDGGGPGGDGSIVGTSTAARKL</sequence>
<feature type="region of interest" description="Disordered" evidence="1">
    <location>
        <begin position="65"/>
        <end position="87"/>
    </location>
</feature>
<proteinExistence type="predicted"/>
<reference evidence="2 3" key="1">
    <citation type="journal article" date="2019" name="Genome Biol. Evol.">
        <title>The Rhododendron genome and chromosomal organization provide insight into shared whole-genome duplications across the heath family (Ericaceae).</title>
        <authorList>
            <person name="Soza V.L."/>
            <person name="Lindsley D."/>
            <person name="Waalkes A."/>
            <person name="Ramage E."/>
            <person name="Patwardhan R.P."/>
            <person name="Burton J.N."/>
            <person name="Adey A."/>
            <person name="Kumar A."/>
            <person name="Qiu R."/>
            <person name="Shendure J."/>
            <person name="Hall B."/>
        </authorList>
    </citation>
    <scope>NUCLEOTIDE SEQUENCE [LARGE SCALE GENOMIC DNA]</scope>
    <source>
        <strain evidence="2">RSF 1966-606</strain>
    </source>
</reference>
<evidence type="ECO:0000313" key="2">
    <source>
        <dbReference type="EMBL" id="KAE9451374.1"/>
    </source>
</evidence>
<comment type="caution">
    <text evidence="2">The sequence shown here is derived from an EMBL/GenBank/DDBJ whole genome shotgun (WGS) entry which is preliminary data.</text>
</comment>
<dbReference type="EMBL" id="QEFC01002715">
    <property type="protein sequence ID" value="KAE9451374.1"/>
    <property type="molecule type" value="Genomic_DNA"/>
</dbReference>
<dbReference type="OrthoDB" id="1934145at2759"/>
<feature type="compositionally biased region" description="Gly residues" evidence="1">
    <location>
        <begin position="211"/>
        <end position="222"/>
    </location>
</feature>
<protein>
    <submittedName>
        <fullName evidence="2">Uncharacterized protein</fullName>
    </submittedName>
</protein>
<evidence type="ECO:0000256" key="1">
    <source>
        <dbReference type="SAM" id="MobiDB-lite"/>
    </source>
</evidence>
<accession>A0A6A4L573</accession>
<dbReference type="SUPFAM" id="SSF103511">
    <property type="entry name" value="Chlorophyll a-b binding protein"/>
    <property type="match status" value="1"/>
</dbReference>
<feature type="non-terminal residue" evidence="2">
    <location>
        <position position="1"/>
    </location>
</feature>
<feature type="compositionally biased region" description="Low complexity" evidence="1">
    <location>
        <begin position="1"/>
        <end position="19"/>
    </location>
</feature>
<dbReference type="AlphaFoldDB" id="A0A6A4L573"/>
<gene>
    <name evidence="2" type="ORF">C3L33_16723</name>
</gene>